<feature type="compositionally biased region" description="Basic and acidic residues" evidence="2">
    <location>
        <begin position="55"/>
        <end position="69"/>
    </location>
</feature>
<feature type="region of interest" description="Disordered" evidence="2">
    <location>
        <begin position="336"/>
        <end position="370"/>
    </location>
</feature>
<dbReference type="InterPro" id="IPR043987">
    <property type="entry name" value="CCZ1/INTU/HSP4_longin_1"/>
</dbReference>
<feature type="domain" description="CCZ1/INTU/HSP4 first Longin" evidence="3">
    <location>
        <begin position="18"/>
        <end position="123"/>
    </location>
</feature>
<evidence type="ECO:0000313" key="5">
    <source>
        <dbReference type="Proteomes" id="UP000283383"/>
    </source>
</evidence>
<evidence type="ECO:0000256" key="1">
    <source>
        <dbReference type="ARBA" id="ARBA00005352"/>
    </source>
</evidence>
<evidence type="ECO:0000259" key="3">
    <source>
        <dbReference type="Pfam" id="PF19031"/>
    </source>
</evidence>
<reference evidence="4 5" key="1">
    <citation type="journal article" date="2018" name="BMC Genomics">
        <title>Comparative genome analyses reveal sequence features reflecting distinct modes of host-adaptation between dicot and monocot powdery mildew.</title>
        <authorList>
            <person name="Wu Y."/>
            <person name="Ma X."/>
            <person name="Pan Z."/>
            <person name="Kale S.D."/>
            <person name="Song Y."/>
            <person name="King H."/>
            <person name="Zhang Q."/>
            <person name="Presley C."/>
            <person name="Deng X."/>
            <person name="Wei C.I."/>
            <person name="Xiao S."/>
        </authorList>
    </citation>
    <scope>NUCLEOTIDE SEQUENCE [LARGE SCALE GENOMIC DNA]</scope>
    <source>
        <strain evidence="4">UMSG3</strain>
    </source>
</reference>
<dbReference type="GO" id="GO:0016192">
    <property type="term" value="P:vesicle-mediated transport"/>
    <property type="evidence" value="ECO:0007669"/>
    <property type="project" value="InterPro"/>
</dbReference>
<protein>
    <submittedName>
        <fullName evidence="4">Putative vacuolar fusion protein ccz1 protein</fullName>
    </submittedName>
</protein>
<dbReference type="Proteomes" id="UP000283383">
    <property type="component" value="Unassembled WGS sequence"/>
</dbReference>
<name>A0A420J5H8_9PEZI</name>
<feature type="compositionally biased region" description="Basic and acidic residues" evidence="2">
    <location>
        <begin position="338"/>
        <end position="347"/>
    </location>
</feature>
<organism evidence="4 5">
    <name type="scientific">Golovinomyces cichoracearum</name>
    <dbReference type="NCBI Taxonomy" id="62708"/>
    <lineage>
        <taxon>Eukaryota</taxon>
        <taxon>Fungi</taxon>
        <taxon>Dikarya</taxon>
        <taxon>Ascomycota</taxon>
        <taxon>Pezizomycotina</taxon>
        <taxon>Leotiomycetes</taxon>
        <taxon>Erysiphales</taxon>
        <taxon>Erysiphaceae</taxon>
        <taxon>Golovinomyces</taxon>
    </lineage>
</organism>
<comment type="similarity">
    <text evidence="1">Belongs to the CCZ1 family.</text>
</comment>
<comment type="caution">
    <text evidence="4">The sequence shown here is derived from an EMBL/GenBank/DDBJ whole genome shotgun (WGS) entry which is preliminary data.</text>
</comment>
<evidence type="ECO:0000256" key="2">
    <source>
        <dbReference type="SAM" id="MobiDB-lite"/>
    </source>
</evidence>
<proteinExistence type="inferred from homology"/>
<dbReference type="Pfam" id="PF19031">
    <property type="entry name" value="Intu_longin_1"/>
    <property type="match status" value="1"/>
</dbReference>
<keyword evidence="5" id="KW-1185">Reference proteome</keyword>
<evidence type="ECO:0000313" key="4">
    <source>
        <dbReference type="EMBL" id="RKF82040.1"/>
    </source>
</evidence>
<dbReference type="GO" id="GO:0035658">
    <property type="term" value="C:Mon1-Ccz1 complex"/>
    <property type="evidence" value="ECO:0007669"/>
    <property type="project" value="InterPro"/>
</dbReference>
<dbReference type="STRING" id="62708.A0A420J5H8"/>
<sequence length="853" mass="95550">MYTLTNPVNEIIPAHLGFLCIYNPSLGSTDETVKNQIIYYFSPNSKEKGKRKGGKKDSRDRSSLHNETDEQLRQVGLAQGIVEFGKSFSRGKAVETIDTEKSRIILKEFESGWWILASINLSVLPKKTSSATYSEQKTNVEYSSRDVKPAEILLNDLLRAHSIFLLHHAPSINEFFEQTKRPKFMNILSRYWDVFASRWNVLMHGNPANSLYLGVKLAPCGELGIGVGEENRCSAEREVLEGLGHQVEGMVDIIVSKFGDEEMPDTGFSEEDISKKLWIGQGNEPSVNDGAIFLGTGALSRTSLRDLYFWIEDLYRWGIYAYGVNDDPSLWRHKKRSRKEESSDVSKDSLGPNGNKGKINELKPHARDNSFNNQEIAVQEPELLYPTISENSESLDDKKHHDVKSHYDRVSLIHTGSNSGPSKKIDLVDYFKLGYKTLWSLSGNLSRTESEKADSNENRSSIFGLSLSDPDNISVTARLASNKRFCPTGHFLIGLTSNLEDKKQIDSSQILKGQGAGSGATVQNSNISQRKLTLALDHDDNLSSKIRDQIPNIASQYNESSSQKSFETRSCKKFESLQVVVYTSKPFIFVFLLAPDACALASPEFYNSLQHKLKPILNPLAKFAKSGASKPNIIREDSFESPIYDLIWDPKNLTISSTIPNIPDISQIYAPASESLPWSVFEALNTHMQIIKSYIASRDSSELERLCETSRGWWIFWTKIPEPIKKQSQIMPSRLVDEHMNFSTENTVDTSSMVDQDSNASKKSLLIQGISSDNSHSIQKSTIASQNLCSTKNEVFIIRRTSDSVPARSMSRRSIASSTMGSERDSVNEASIFARGIGFNTKRYVECLLNLGL</sequence>
<dbReference type="EMBL" id="MCBQ01002870">
    <property type="protein sequence ID" value="RKF82040.1"/>
    <property type="molecule type" value="Genomic_DNA"/>
</dbReference>
<gene>
    <name evidence="4" type="ORF">GcM3_028029</name>
</gene>
<dbReference type="PANTHER" id="PTHR13056">
    <property type="entry name" value="VACUOLAR FUSION PROTEIN CCZ1 HOMOLOG-RELATED"/>
    <property type="match status" value="1"/>
</dbReference>
<feature type="region of interest" description="Disordered" evidence="2">
    <location>
        <begin position="45"/>
        <end position="69"/>
    </location>
</feature>
<accession>A0A420J5H8</accession>
<dbReference type="PANTHER" id="PTHR13056:SF0">
    <property type="entry name" value="VACUOLAR FUSION PROTEIN CCZ1 HOMOLOG-RELATED"/>
    <property type="match status" value="1"/>
</dbReference>
<dbReference type="InterPro" id="IPR013176">
    <property type="entry name" value="Ccz1"/>
</dbReference>
<dbReference type="AlphaFoldDB" id="A0A420J5H8"/>
<feature type="compositionally biased region" description="Basic and acidic residues" evidence="2">
    <location>
        <begin position="358"/>
        <end position="368"/>
    </location>
</feature>